<proteinExistence type="predicted"/>
<evidence type="ECO:0000313" key="3">
    <source>
        <dbReference type="Proteomes" id="UP000504636"/>
    </source>
</evidence>
<dbReference type="RefSeq" id="XP_033577712.1">
    <property type="nucleotide sequence ID" value="XM_033714078.1"/>
</dbReference>
<dbReference type="Proteomes" id="UP000504636">
    <property type="component" value="Unplaced"/>
</dbReference>
<dbReference type="OrthoDB" id="10584888at2759"/>
<sequence length="167" mass="18042">MTGPSDDRSRTASSESHIFSPIDIGKSRQQHRQLPGHDAPLQFESSARRAASMTISWCSKSRTPSVWQHPCTTPDLHVARAAHDWISPIGQCSPVCPVPAPCSPSTRPPAAARGESLRREAARSLSPPLIQLCSSSALFRILSTAMQTQLLPRSCNHSMGHVVNGVC</sequence>
<dbReference type="EMBL" id="MU003699">
    <property type="protein sequence ID" value="KAF2810748.1"/>
    <property type="molecule type" value="Genomic_DNA"/>
</dbReference>
<protein>
    <submittedName>
        <fullName evidence="2 4">Uncharacterized protein</fullName>
    </submittedName>
</protein>
<accession>A0A6A6YQE0</accession>
<evidence type="ECO:0000313" key="2">
    <source>
        <dbReference type="EMBL" id="KAF2810748.1"/>
    </source>
</evidence>
<reference evidence="2 4" key="1">
    <citation type="journal article" date="2020" name="Stud. Mycol.">
        <title>101 Dothideomycetes genomes: a test case for predicting lifestyles and emergence of pathogens.</title>
        <authorList>
            <person name="Haridas S."/>
            <person name="Albert R."/>
            <person name="Binder M."/>
            <person name="Bloem J."/>
            <person name="Labutti K."/>
            <person name="Salamov A."/>
            <person name="Andreopoulos B."/>
            <person name="Baker S."/>
            <person name="Barry K."/>
            <person name="Bills G."/>
            <person name="Bluhm B."/>
            <person name="Cannon C."/>
            <person name="Castanera R."/>
            <person name="Culley D."/>
            <person name="Daum C."/>
            <person name="Ezra D."/>
            <person name="Gonzalez J."/>
            <person name="Henrissat B."/>
            <person name="Kuo A."/>
            <person name="Liang C."/>
            <person name="Lipzen A."/>
            <person name="Lutzoni F."/>
            <person name="Magnuson J."/>
            <person name="Mondo S."/>
            <person name="Nolan M."/>
            <person name="Ohm R."/>
            <person name="Pangilinan J."/>
            <person name="Park H.-J."/>
            <person name="Ramirez L."/>
            <person name="Alfaro M."/>
            <person name="Sun H."/>
            <person name="Tritt A."/>
            <person name="Yoshinaga Y."/>
            <person name="Zwiers L.-H."/>
            <person name="Turgeon B."/>
            <person name="Goodwin S."/>
            <person name="Spatafora J."/>
            <person name="Crous P."/>
            <person name="Grigoriev I."/>
        </authorList>
    </citation>
    <scope>NUCLEOTIDE SEQUENCE</scope>
    <source>
        <strain evidence="2 4">CBS 304.34</strain>
    </source>
</reference>
<feature type="compositionally biased region" description="Basic and acidic residues" evidence="1">
    <location>
        <begin position="1"/>
        <end position="10"/>
    </location>
</feature>
<gene>
    <name evidence="2 4" type="ORF">BDZ99DRAFT_288317</name>
</gene>
<organism evidence="2">
    <name type="scientific">Mytilinidion resinicola</name>
    <dbReference type="NCBI Taxonomy" id="574789"/>
    <lineage>
        <taxon>Eukaryota</taxon>
        <taxon>Fungi</taxon>
        <taxon>Dikarya</taxon>
        <taxon>Ascomycota</taxon>
        <taxon>Pezizomycotina</taxon>
        <taxon>Dothideomycetes</taxon>
        <taxon>Pleosporomycetidae</taxon>
        <taxon>Mytilinidiales</taxon>
        <taxon>Mytilinidiaceae</taxon>
        <taxon>Mytilinidion</taxon>
    </lineage>
</organism>
<reference evidence="4" key="2">
    <citation type="submission" date="2020-04" db="EMBL/GenBank/DDBJ databases">
        <authorList>
            <consortium name="NCBI Genome Project"/>
        </authorList>
    </citation>
    <scope>NUCLEOTIDE SEQUENCE</scope>
    <source>
        <strain evidence="4">CBS 304.34</strain>
    </source>
</reference>
<keyword evidence="3" id="KW-1185">Reference proteome</keyword>
<feature type="region of interest" description="Disordered" evidence="1">
    <location>
        <begin position="1"/>
        <end position="35"/>
    </location>
</feature>
<name>A0A6A6YQE0_9PEZI</name>
<dbReference type="AlphaFoldDB" id="A0A6A6YQE0"/>
<evidence type="ECO:0000313" key="4">
    <source>
        <dbReference type="RefSeq" id="XP_033577712.1"/>
    </source>
</evidence>
<dbReference type="GeneID" id="54454971"/>
<reference evidence="4" key="3">
    <citation type="submission" date="2025-04" db="UniProtKB">
        <authorList>
            <consortium name="RefSeq"/>
        </authorList>
    </citation>
    <scope>IDENTIFICATION</scope>
    <source>
        <strain evidence="4">CBS 304.34</strain>
    </source>
</reference>
<evidence type="ECO:0000256" key="1">
    <source>
        <dbReference type="SAM" id="MobiDB-lite"/>
    </source>
</evidence>